<comment type="similarity">
    <text evidence="1 3">Belongs to the short-chain dehydrogenases/reductases (SDR) family.</text>
</comment>
<evidence type="ECO:0000313" key="5">
    <source>
        <dbReference type="EMBL" id="SEG41021.1"/>
    </source>
</evidence>
<dbReference type="PANTHER" id="PTHR44196:SF1">
    <property type="entry name" value="DEHYDROGENASE_REDUCTASE SDR FAMILY MEMBER 7B"/>
    <property type="match status" value="1"/>
</dbReference>
<keyword evidence="6" id="KW-1185">Reference proteome</keyword>
<dbReference type="Proteomes" id="UP000236723">
    <property type="component" value="Unassembled WGS sequence"/>
</dbReference>
<protein>
    <submittedName>
        <fullName evidence="5">Short-chain dehydrogenase</fullName>
    </submittedName>
</protein>
<dbReference type="Pfam" id="PF00106">
    <property type="entry name" value="adh_short"/>
    <property type="match status" value="1"/>
</dbReference>
<dbReference type="OrthoDB" id="5178125at2"/>
<feature type="domain" description="Ketoreductase" evidence="4">
    <location>
        <begin position="9"/>
        <end position="188"/>
    </location>
</feature>
<dbReference type="InterPro" id="IPR002347">
    <property type="entry name" value="SDR_fam"/>
</dbReference>
<dbReference type="PROSITE" id="PS00061">
    <property type="entry name" value="ADH_SHORT"/>
    <property type="match status" value="1"/>
</dbReference>
<dbReference type="RefSeq" id="WP_103938070.1">
    <property type="nucleotide sequence ID" value="NZ_FNVO01000005.1"/>
</dbReference>
<dbReference type="InterPro" id="IPR020904">
    <property type="entry name" value="Sc_DH/Rdtase_CS"/>
</dbReference>
<dbReference type="SUPFAM" id="SSF51735">
    <property type="entry name" value="NAD(P)-binding Rossmann-fold domains"/>
    <property type="match status" value="1"/>
</dbReference>
<keyword evidence="2" id="KW-0560">Oxidoreductase</keyword>
<evidence type="ECO:0000256" key="2">
    <source>
        <dbReference type="ARBA" id="ARBA00023002"/>
    </source>
</evidence>
<dbReference type="GO" id="GO:0016020">
    <property type="term" value="C:membrane"/>
    <property type="evidence" value="ECO:0007669"/>
    <property type="project" value="TreeGrafter"/>
</dbReference>
<evidence type="ECO:0000259" key="4">
    <source>
        <dbReference type="SMART" id="SM00822"/>
    </source>
</evidence>
<evidence type="ECO:0000313" key="6">
    <source>
        <dbReference type="Proteomes" id="UP000236723"/>
    </source>
</evidence>
<gene>
    <name evidence="5" type="ORF">SAMN04489712_10561</name>
</gene>
<sequence length="262" mass="26540">MTGDGLRGRVALVTGASSGLGRATAAALAEAGAQVIVHGRDAARLAEVAGAVGGVAVPGDLAVPAEVERVAAAALDVAARIDVLVCNAGAGWAGPFEAMPAADGDRLVAVNLAAPIGLTRLLLPQMRRRGGGRLVYVTSIAGRLGVAGEAVYAATKAGLDAFAESLRQELRGSGVTVGVLVPGVVDTPFFVRRGAPYTRGRPRPLPPDRVAGALVRGIAAGSPEIYVPGWLRLPVAVRGLAPAVYRTLAGRFGERVTPADPR</sequence>
<evidence type="ECO:0000256" key="1">
    <source>
        <dbReference type="ARBA" id="ARBA00006484"/>
    </source>
</evidence>
<dbReference type="Gene3D" id="3.40.50.720">
    <property type="entry name" value="NAD(P)-binding Rossmann-like Domain"/>
    <property type="match status" value="1"/>
</dbReference>
<name>A0A1H5ZXT8_9ACTN</name>
<dbReference type="AlphaFoldDB" id="A0A1H5ZXT8"/>
<organism evidence="5 6">
    <name type="scientific">Thermomonospora echinospora</name>
    <dbReference type="NCBI Taxonomy" id="1992"/>
    <lineage>
        <taxon>Bacteria</taxon>
        <taxon>Bacillati</taxon>
        <taxon>Actinomycetota</taxon>
        <taxon>Actinomycetes</taxon>
        <taxon>Streptosporangiales</taxon>
        <taxon>Thermomonosporaceae</taxon>
        <taxon>Thermomonospora</taxon>
    </lineage>
</organism>
<dbReference type="EMBL" id="FNVO01000005">
    <property type="protein sequence ID" value="SEG41021.1"/>
    <property type="molecule type" value="Genomic_DNA"/>
</dbReference>
<proteinExistence type="inferred from homology"/>
<reference evidence="6" key="1">
    <citation type="submission" date="2016-10" db="EMBL/GenBank/DDBJ databases">
        <authorList>
            <person name="Varghese N."/>
            <person name="Submissions S."/>
        </authorList>
    </citation>
    <scope>NUCLEOTIDE SEQUENCE [LARGE SCALE GENOMIC DNA]</scope>
    <source>
        <strain evidence="6">DSM 43163</strain>
    </source>
</reference>
<evidence type="ECO:0000256" key="3">
    <source>
        <dbReference type="RuleBase" id="RU000363"/>
    </source>
</evidence>
<accession>A0A1H5ZXT8</accession>
<dbReference type="GO" id="GO:0016491">
    <property type="term" value="F:oxidoreductase activity"/>
    <property type="evidence" value="ECO:0007669"/>
    <property type="project" value="UniProtKB-KW"/>
</dbReference>
<dbReference type="InterPro" id="IPR036291">
    <property type="entry name" value="NAD(P)-bd_dom_sf"/>
</dbReference>
<dbReference type="SMART" id="SM00822">
    <property type="entry name" value="PKS_KR"/>
    <property type="match status" value="1"/>
</dbReference>
<dbReference type="PRINTS" id="PR00081">
    <property type="entry name" value="GDHRDH"/>
</dbReference>
<dbReference type="InterPro" id="IPR057326">
    <property type="entry name" value="KR_dom"/>
</dbReference>
<dbReference type="PRINTS" id="PR00080">
    <property type="entry name" value="SDRFAMILY"/>
</dbReference>
<dbReference type="PANTHER" id="PTHR44196">
    <property type="entry name" value="DEHYDROGENASE/REDUCTASE SDR FAMILY MEMBER 7B"/>
    <property type="match status" value="1"/>
</dbReference>